<name>A0ABT1D8U9_9PROT</name>
<evidence type="ECO:0000313" key="1">
    <source>
        <dbReference type="EMBL" id="MCO6418378.1"/>
    </source>
</evidence>
<comment type="caution">
    <text evidence="1">The sequence shown here is derived from an EMBL/GenBank/DDBJ whole genome shotgun (WGS) entry which is preliminary data.</text>
</comment>
<reference evidence="1 2" key="1">
    <citation type="submission" date="2021-12" db="EMBL/GenBank/DDBJ databases">
        <title>Siccirubricoccus leaddurans sp. nov., a high concentration Zn2+ tolerance bacterium.</title>
        <authorList>
            <person name="Cao Y."/>
        </authorList>
    </citation>
    <scope>NUCLEOTIDE SEQUENCE [LARGE SCALE GENOMIC DNA]</scope>
    <source>
        <strain evidence="1 2">KC 17139</strain>
    </source>
</reference>
<dbReference type="InterPro" id="IPR027417">
    <property type="entry name" value="P-loop_NTPase"/>
</dbReference>
<accession>A0ABT1D8U9</accession>
<keyword evidence="1" id="KW-0378">Hydrolase</keyword>
<organism evidence="1 2">
    <name type="scientific">Siccirubricoccus soli</name>
    <dbReference type="NCBI Taxonomy" id="2899147"/>
    <lineage>
        <taxon>Bacteria</taxon>
        <taxon>Pseudomonadati</taxon>
        <taxon>Pseudomonadota</taxon>
        <taxon>Alphaproteobacteria</taxon>
        <taxon>Acetobacterales</taxon>
        <taxon>Roseomonadaceae</taxon>
        <taxon>Siccirubricoccus</taxon>
    </lineage>
</organism>
<keyword evidence="2" id="KW-1185">Reference proteome</keyword>
<dbReference type="RefSeq" id="WP_252955006.1">
    <property type="nucleotide sequence ID" value="NZ_JAFIRR010000127.1"/>
</dbReference>
<proteinExistence type="predicted"/>
<dbReference type="Gene3D" id="3.40.50.300">
    <property type="entry name" value="P-loop containing nucleotide triphosphate hydrolases"/>
    <property type="match status" value="1"/>
</dbReference>
<dbReference type="EMBL" id="JAFIRR010000127">
    <property type="protein sequence ID" value="MCO6418378.1"/>
    <property type="molecule type" value="Genomic_DNA"/>
</dbReference>
<keyword evidence="1" id="KW-0547">Nucleotide-binding</keyword>
<protein>
    <submittedName>
        <fullName evidence="1">Helicase RepA family protein</fullName>
    </submittedName>
</protein>
<dbReference type="Pfam" id="PF13481">
    <property type="entry name" value="AAA_25"/>
    <property type="match status" value="1"/>
</dbReference>
<keyword evidence="1" id="KW-0067">ATP-binding</keyword>
<evidence type="ECO:0000313" key="2">
    <source>
        <dbReference type="Proteomes" id="UP001523392"/>
    </source>
</evidence>
<gene>
    <name evidence="1" type="ORF">JYK14_19730</name>
</gene>
<dbReference type="GO" id="GO:0004386">
    <property type="term" value="F:helicase activity"/>
    <property type="evidence" value="ECO:0007669"/>
    <property type="project" value="UniProtKB-KW"/>
</dbReference>
<keyword evidence="1" id="KW-0347">Helicase</keyword>
<dbReference type="Proteomes" id="UP001523392">
    <property type="component" value="Unassembled WGS sequence"/>
</dbReference>
<dbReference type="SUPFAM" id="SSF52540">
    <property type="entry name" value="P-loop containing nucleoside triphosphate hydrolases"/>
    <property type="match status" value="1"/>
</dbReference>
<sequence length="651" mass="68140">MDTPFRQVVTTLSLPNGSEVGFELYCDRRYITLTGHGDGARRAIAYVGTAAFNEVLALLNRGPSTSGQVGRRAQGMEHRGEPVFDLGEPPSHIKAEFARLKAKRGAGVLSDLEGGLDSTPLPMLADACMFLARAGAARDEGGFTRIAQGVAGWMRYHPEQNEAAYRALDDACKVAGGNYNEADNRARFERHVANAKCDGLNGASILRDASKLGWRPSVAPTGGAVGSASGATASAVAGMAASSVSTAGPRSAANLAMPPNRRWLHGTDLMRGTVSLLVAPGGRGKSALLLAMALACATGKRLLGQHVYASGGLSVLYIAAEEGADELARRLCAAKRHHGVSDAECGSFFIAGVDQMKLTLLTADERARPVLPEEGWRHLESEIVRLKLDVLILDPMANLSATSLNDNHAVTMMMARFTELAVRHDIGIMIAHHTRKGADLGSQEAASGAAAIVNSARIALALEQRDAAAIGVPPGDEWRYSRIVSTKSNNAPPILASRLVRLVSVTLPNRAPPLYPSGDSVQGAEPYTPQKAAWPETVMQVVKHTIATAQPPLSPSPQARSRNAVEAIAAALRVAGREHAQATAYGALEHAIKEGLVAEEDVRLPKTSGGGGSYAAKALRIVPGRSWPGDDMGTGQGSAGVVGANAAGCDA</sequence>